<dbReference type="EMBL" id="JAYMYR010000004">
    <property type="protein sequence ID" value="KAK7369681.1"/>
    <property type="molecule type" value="Genomic_DNA"/>
</dbReference>
<evidence type="ECO:0000256" key="4">
    <source>
        <dbReference type="ARBA" id="ARBA00023242"/>
    </source>
</evidence>
<evidence type="ECO:0000256" key="5">
    <source>
        <dbReference type="RuleBase" id="RU367031"/>
    </source>
</evidence>
<reference evidence="8 9" key="1">
    <citation type="submission" date="2024-01" db="EMBL/GenBank/DDBJ databases">
        <title>The genomes of 5 underutilized Papilionoideae crops provide insights into root nodulation and disease resistanc.</title>
        <authorList>
            <person name="Jiang F."/>
        </authorList>
    </citation>
    <scope>NUCLEOTIDE SEQUENCE [LARGE SCALE GENOMIC DNA]</scope>
    <source>
        <strain evidence="8">JINMINGXINNONG_FW02</strain>
        <tissue evidence="8">Leaves</tissue>
    </source>
</reference>
<feature type="region of interest" description="Disordered" evidence="6">
    <location>
        <begin position="138"/>
        <end position="263"/>
    </location>
</feature>
<proteinExistence type="predicted"/>
<dbReference type="GO" id="GO:0005634">
    <property type="term" value="C:nucleus"/>
    <property type="evidence" value="ECO:0007669"/>
    <property type="project" value="UniProtKB-SubCell"/>
</dbReference>
<feature type="compositionally biased region" description="Polar residues" evidence="6">
    <location>
        <begin position="236"/>
        <end position="249"/>
    </location>
</feature>
<comment type="subcellular location">
    <subcellularLocation>
        <location evidence="5">Nucleus</location>
    </subcellularLocation>
</comment>
<gene>
    <name evidence="8" type="ORF">VNO80_11724</name>
</gene>
<keyword evidence="3 5" id="KW-0804">Transcription</keyword>
<dbReference type="SUPFAM" id="SSF117856">
    <property type="entry name" value="AF0104/ALDC/Ptd012-like"/>
    <property type="match status" value="1"/>
</dbReference>
<feature type="region of interest" description="Disordered" evidence="6">
    <location>
        <begin position="402"/>
        <end position="456"/>
    </location>
</feature>
<keyword evidence="1 5" id="KW-0805">Transcription regulation</keyword>
<evidence type="ECO:0000256" key="2">
    <source>
        <dbReference type="ARBA" id="ARBA00023125"/>
    </source>
</evidence>
<dbReference type="InterPro" id="IPR005175">
    <property type="entry name" value="PPC_dom"/>
</dbReference>
<dbReference type="Proteomes" id="UP001374584">
    <property type="component" value="Unassembled WGS sequence"/>
</dbReference>
<organism evidence="8 9">
    <name type="scientific">Phaseolus coccineus</name>
    <name type="common">Scarlet runner bean</name>
    <name type="synonym">Phaseolus multiflorus</name>
    <dbReference type="NCBI Taxonomy" id="3886"/>
    <lineage>
        <taxon>Eukaryota</taxon>
        <taxon>Viridiplantae</taxon>
        <taxon>Streptophyta</taxon>
        <taxon>Embryophyta</taxon>
        <taxon>Tracheophyta</taxon>
        <taxon>Spermatophyta</taxon>
        <taxon>Magnoliopsida</taxon>
        <taxon>eudicotyledons</taxon>
        <taxon>Gunneridae</taxon>
        <taxon>Pentapetalae</taxon>
        <taxon>rosids</taxon>
        <taxon>fabids</taxon>
        <taxon>Fabales</taxon>
        <taxon>Fabaceae</taxon>
        <taxon>Papilionoideae</taxon>
        <taxon>50 kb inversion clade</taxon>
        <taxon>NPAAA clade</taxon>
        <taxon>indigoferoid/millettioid clade</taxon>
        <taxon>Phaseoleae</taxon>
        <taxon>Phaseolus</taxon>
    </lineage>
</organism>
<feature type="compositionally biased region" description="Polar residues" evidence="6">
    <location>
        <begin position="408"/>
        <end position="418"/>
    </location>
</feature>
<dbReference type="GO" id="GO:0003680">
    <property type="term" value="F:minor groove of adenine-thymine-rich DNA binding"/>
    <property type="evidence" value="ECO:0007669"/>
    <property type="project" value="UniProtKB-UniRule"/>
</dbReference>
<dbReference type="PANTHER" id="PTHR31500">
    <property type="entry name" value="AT-HOOK MOTIF NUCLEAR-LOCALIZED PROTEIN 9"/>
    <property type="match status" value="1"/>
</dbReference>
<dbReference type="Gene3D" id="3.30.1330.80">
    <property type="entry name" value="Hypothetical protein, similar to alpha- acetolactate decarboxylase, domain 2"/>
    <property type="match status" value="1"/>
</dbReference>
<evidence type="ECO:0000256" key="1">
    <source>
        <dbReference type="ARBA" id="ARBA00023015"/>
    </source>
</evidence>
<protein>
    <recommendedName>
        <fullName evidence="5">AT-hook motif nuclear-localized protein</fullName>
    </recommendedName>
</protein>
<keyword evidence="4 5" id="KW-0539">Nucleus</keyword>
<dbReference type="PANTHER" id="PTHR31500:SF116">
    <property type="entry name" value="AT-HOOK MOTIF NUCLEAR-LOCALIZED PROTEIN"/>
    <property type="match status" value="1"/>
</dbReference>
<accession>A0AAN9REM8</accession>
<comment type="function">
    <text evidence="5">Transcription factor that specifically binds AT-rich DNA sequences related to the nuclear matrix attachment regions (MARs).</text>
</comment>
<evidence type="ECO:0000313" key="8">
    <source>
        <dbReference type="EMBL" id="KAK7369681.1"/>
    </source>
</evidence>
<keyword evidence="2 5" id="KW-0238">DNA-binding</keyword>
<evidence type="ECO:0000256" key="6">
    <source>
        <dbReference type="SAM" id="MobiDB-lite"/>
    </source>
</evidence>
<evidence type="ECO:0000259" key="7">
    <source>
        <dbReference type="PROSITE" id="PS51742"/>
    </source>
</evidence>
<dbReference type="Pfam" id="PF03479">
    <property type="entry name" value="PCC"/>
    <property type="match status" value="1"/>
</dbReference>
<evidence type="ECO:0000313" key="9">
    <source>
        <dbReference type="Proteomes" id="UP001374584"/>
    </source>
</evidence>
<comment type="domain">
    <text evidence="5">The PPC domain mediates interactions between AHL proteins.</text>
</comment>
<comment type="caution">
    <text evidence="8">The sequence shown here is derived from an EMBL/GenBank/DDBJ whole genome shotgun (WGS) entry which is preliminary data.</text>
</comment>
<feature type="compositionally biased region" description="Gly residues" evidence="6">
    <location>
        <begin position="196"/>
        <end position="205"/>
    </location>
</feature>
<dbReference type="InterPro" id="IPR039605">
    <property type="entry name" value="AHL"/>
</dbReference>
<sequence length="483" mass="50676">MRGWSSTTPFPPTSLPFLKPFITQTPLHSVQFILVKIVFMLRSSEARVEYPKKQGLSTPRGNGSQRKDISPLSFSPFPPFPPAFFCQNPRYQIWGFVFLVSSDRQVASKCMDGREVMAFPGGSASYYMHRGGVGGSGSGTLSGGGEFQAAPGFRPLSNTGIQGESNSRGQGGGSVGSSSTFSVDPHQGRANFNHGIGIGIGGGGPSSEPVKKKRGRPRKYGPDGTVSLRLSPMSAPANSTQGESAITLSQKKGRGRPPGSGRKQQLAALGEWMNSSAGLAFSPHVVTIGVGEDIVAKLLLLSQQRPRALCVLSGTGTVSSVTLRQPASTNASVTFEGRFQILCLSGSYLVAEDGGPSNRTGGISVSLSSPDGHVIGGGVAVLIAGSPVQVVLCSFVYGGSKTKPKQGLTITEESSEQPQHNDKMASPASAPPGQNQNYLHSGTHIWPGSQPPELKSTQIHTGIDLTRGFALSHAETNDLFVIK</sequence>
<keyword evidence="9" id="KW-1185">Reference proteome</keyword>
<evidence type="ECO:0000256" key="3">
    <source>
        <dbReference type="ARBA" id="ARBA00023163"/>
    </source>
</evidence>
<dbReference type="AlphaFoldDB" id="A0AAN9REM8"/>
<name>A0AAN9REM8_PHACN</name>
<dbReference type="PROSITE" id="PS51742">
    <property type="entry name" value="PPC"/>
    <property type="match status" value="1"/>
</dbReference>
<feature type="domain" description="PPC" evidence="7">
    <location>
        <begin position="275"/>
        <end position="416"/>
    </location>
</feature>
<dbReference type="CDD" id="cd11378">
    <property type="entry name" value="DUF296"/>
    <property type="match status" value="1"/>
</dbReference>